<protein>
    <submittedName>
        <fullName evidence="7">S9 family peptidase</fullName>
    </submittedName>
</protein>
<dbReference type="GO" id="GO:0004252">
    <property type="term" value="F:serine-type endopeptidase activity"/>
    <property type="evidence" value="ECO:0007669"/>
    <property type="project" value="InterPro"/>
</dbReference>
<dbReference type="AlphaFoldDB" id="A0A7M1QUL8"/>
<evidence type="ECO:0000313" key="7">
    <source>
        <dbReference type="EMBL" id="QOR45689.1"/>
    </source>
</evidence>
<evidence type="ECO:0000259" key="6">
    <source>
        <dbReference type="Pfam" id="PF02897"/>
    </source>
</evidence>
<accession>A0A7M1QUL8</accession>
<reference evidence="7 8" key="1">
    <citation type="submission" date="2020-10" db="EMBL/GenBank/DDBJ databases">
        <title>Trueperella pecoris sp. nov. isolated from bovine and porcine specimens.</title>
        <authorList>
            <person name="Schoenecker L."/>
            <person name="Schnydrig P."/>
            <person name="Brodard I."/>
            <person name="Thomann A."/>
            <person name="Hemphill A."/>
            <person name="Rodriguez-Campos S."/>
            <person name="Perreten V."/>
            <person name="Jores J."/>
            <person name="Kittl S."/>
        </authorList>
    </citation>
    <scope>NUCLEOTIDE SEQUENCE [LARGE SCALE GENOMIC DNA]</scope>
    <source>
        <strain evidence="7 8">15A0121</strain>
    </source>
</reference>
<evidence type="ECO:0000259" key="5">
    <source>
        <dbReference type="Pfam" id="PF00326"/>
    </source>
</evidence>
<sequence length="700" mass="79051">MTNLNAGAPRAQRIPYERHFHGQTFIDYYEWMREDESRVCEHIDAENAWFDENTRDQQGLREQIVAEIASRTKETDVSVPVRQGDYWYWSRTWEGRPYEGLFRVPVNGMKQTEKASGERPQPGTAGAGETCVYDANQLGAHEEYFATGSSEVSPDGRLFALAMDTTGDEHFKLRIHEIESDVVVDDAVEGIGYGLVWLADSSGVFYTRVDDAWRPHEVWLHRVGTSPEEDVLICQENDEMYNLWIEASREGTWMVVSAASTDTTEVRLISTVTLEEILVRPRQQGVSYWVEPAGDELLICHNVNEIGFEVASAPVRPSEPKEWLSLVKPAKGERIFDVTAFKDFAAFEMRSNGGTQIRVMERAEKGWEESYVVPIPETMTVEFAANPEWESTVIDVVAESLIQPRTWMSWDVENKKLETLKRLDVPGYDPDSYVEYREWATAADGVKIPMTIAHRADLDRKGTNPGFIYGYGSYEVSNDPYFTAMRLPLLDRGVVYAVAHIRGGGEMGREWYEDGRLLKKKNTFTDFVAASRQLVDSGLVDGGRLAAEGRSAGGLLMGAVTNLAPELYRVILAGVPFVDALTTILKPELPLTVGEWEEWGNPIESAEVYDYMAQYSPYENIRAVRYPAILATTSLNDVRVSYLEPTKWIQELRNTVAEDSGMILQYTEKVAGHAGGSGRYSRWERRARELAFVLRQLGVA</sequence>
<dbReference type="InterPro" id="IPR002471">
    <property type="entry name" value="Pept_S9_AS"/>
</dbReference>
<dbReference type="PANTHER" id="PTHR11757">
    <property type="entry name" value="PROTEASE FAMILY S9A OLIGOPEPTIDASE"/>
    <property type="match status" value="1"/>
</dbReference>
<dbReference type="InterPro" id="IPR023302">
    <property type="entry name" value="Pept_S9A_N"/>
</dbReference>
<dbReference type="PANTHER" id="PTHR11757:SF19">
    <property type="entry name" value="PROLYL ENDOPEPTIDASE-LIKE"/>
    <property type="match status" value="1"/>
</dbReference>
<dbReference type="PRINTS" id="PR00862">
    <property type="entry name" value="PROLIGOPTASE"/>
</dbReference>
<dbReference type="Pfam" id="PF02897">
    <property type="entry name" value="Peptidase_S9_N"/>
    <property type="match status" value="1"/>
</dbReference>
<keyword evidence="8" id="KW-1185">Reference proteome</keyword>
<feature type="domain" description="Peptidase S9 prolyl oligopeptidase catalytic" evidence="5">
    <location>
        <begin position="485"/>
        <end position="698"/>
    </location>
</feature>
<dbReference type="InterPro" id="IPR001375">
    <property type="entry name" value="Peptidase_S9_cat"/>
</dbReference>
<organism evidence="7 8">
    <name type="scientific">Trueperella pecoris</name>
    <dbReference type="NCBI Taxonomy" id="2733571"/>
    <lineage>
        <taxon>Bacteria</taxon>
        <taxon>Bacillati</taxon>
        <taxon>Actinomycetota</taxon>
        <taxon>Actinomycetes</taxon>
        <taxon>Actinomycetales</taxon>
        <taxon>Actinomycetaceae</taxon>
        <taxon>Trueperella</taxon>
    </lineage>
</organism>
<evidence type="ECO:0000313" key="8">
    <source>
        <dbReference type="Proteomes" id="UP000595053"/>
    </source>
</evidence>
<evidence type="ECO:0000256" key="4">
    <source>
        <dbReference type="ARBA" id="ARBA00022825"/>
    </source>
</evidence>
<dbReference type="SUPFAM" id="SSF53474">
    <property type="entry name" value="alpha/beta-Hydrolases"/>
    <property type="match status" value="1"/>
</dbReference>
<comment type="similarity">
    <text evidence="1">Belongs to the peptidase S9A family.</text>
</comment>
<evidence type="ECO:0000256" key="1">
    <source>
        <dbReference type="ARBA" id="ARBA00005228"/>
    </source>
</evidence>
<keyword evidence="3" id="KW-0378">Hydrolase</keyword>
<dbReference type="InterPro" id="IPR029058">
    <property type="entry name" value="AB_hydrolase_fold"/>
</dbReference>
<dbReference type="Gene3D" id="2.130.10.120">
    <property type="entry name" value="Prolyl oligopeptidase, N-terminal domain"/>
    <property type="match status" value="1"/>
</dbReference>
<dbReference type="EMBL" id="CP063213">
    <property type="protein sequence ID" value="QOR45689.1"/>
    <property type="molecule type" value="Genomic_DNA"/>
</dbReference>
<keyword evidence="4" id="KW-0720">Serine protease</keyword>
<dbReference type="PROSITE" id="PS00708">
    <property type="entry name" value="PRO_ENDOPEP_SER"/>
    <property type="match status" value="1"/>
</dbReference>
<dbReference type="InterPro" id="IPR002470">
    <property type="entry name" value="Peptidase_S9A"/>
</dbReference>
<proteinExistence type="inferred from homology"/>
<name>A0A7M1QUL8_9ACTO</name>
<gene>
    <name evidence="7" type="ORF">INS88_00150</name>
</gene>
<dbReference type="GO" id="GO:0006508">
    <property type="term" value="P:proteolysis"/>
    <property type="evidence" value="ECO:0007669"/>
    <property type="project" value="UniProtKB-KW"/>
</dbReference>
<dbReference type="RefSeq" id="WP_197551197.1">
    <property type="nucleotide sequence ID" value="NZ_CP063213.1"/>
</dbReference>
<feature type="domain" description="Peptidase S9A N-terminal" evidence="6">
    <location>
        <begin position="13"/>
        <end position="421"/>
    </location>
</feature>
<dbReference type="InterPro" id="IPR051543">
    <property type="entry name" value="Serine_Peptidase_S9A"/>
</dbReference>
<keyword evidence="2" id="KW-0645">Protease</keyword>
<dbReference type="Gene3D" id="3.40.50.1820">
    <property type="entry name" value="alpha/beta hydrolase"/>
    <property type="match status" value="1"/>
</dbReference>
<evidence type="ECO:0000256" key="2">
    <source>
        <dbReference type="ARBA" id="ARBA00022670"/>
    </source>
</evidence>
<dbReference type="Proteomes" id="UP000595053">
    <property type="component" value="Chromosome"/>
</dbReference>
<dbReference type="SUPFAM" id="SSF50993">
    <property type="entry name" value="Peptidase/esterase 'gauge' domain"/>
    <property type="match status" value="1"/>
</dbReference>
<dbReference type="Pfam" id="PF00326">
    <property type="entry name" value="Peptidase_S9"/>
    <property type="match status" value="1"/>
</dbReference>
<evidence type="ECO:0000256" key="3">
    <source>
        <dbReference type="ARBA" id="ARBA00022801"/>
    </source>
</evidence>